<dbReference type="InterPro" id="IPR033436">
    <property type="entry name" value="MucB/RseB_C"/>
</dbReference>
<evidence type="ECO:0000256" key="2">
    <source>
        <dbReference type="ARBA" id="ARBA00008150"/>
    </source>
</evidence>
<sequence>MKKRYWSRATSWLAFSLLIGSSGNILAETGLSAAQWLTGMTKAFRELNYEGQFIYQHSQGLNSIAITHSVTDGQERERLVFLDGPKREVVRDGNKVVCINADNEVIRFERGDSPLAFGRILSENPNKLAEHYSLKVAGKGRVAGREAVVVLVQPKDEFRYGYEIWLDEASSLLLKLVLLNRKGEMLERLQFTSLEIGHEIPETKLVTSLKGSIKSEKVIVSKAFNKANGKPGDSENWYVNWVPPGFELFRRNQQHSPVTKKAVESLMYTDGLAGFSIFVEAKPTNAVSVIKREGAITAFTKVLSFEQGEFLITVVGELPLVAAERIAMSVKLQKGRAVSISQ</sequence>
<dbReference type="RefSeq" id="WP_180567304.1">
    <property type="nucleotide sequence ID" value="NZ_JACCKB010000004.1"/>
</dbReference>
<keyword evidence="3 5" id="KW-0732">Signal</keyword>
<evidence type="ECO:0000313" key="8">
    <source>
        <dbReference type="EMBL" id="NYZ65273.1"/>
    </source>
</evidence>
<evidence type="ECO:0000259" key="6">
    <source>
        <dbReference type="Pfam" id="PF03888"/>
    </source>
</evidence>
<dbReference type="Gene3D" id="3.30.200.100">
    <property type="entry name" value="MucB/RseB, C-terminal domain"/>
    <property type="match status" value="1"/>
</dbReference>
<dbReference type="AlphaFoldDB" id="A0A853HVJ2"/>
<comment type="caution">
    <text evidence="8">The sequence shown here is derived from an EMBL/GenBank/DDBJ whole genome shotgun (WGS) entry which is preliminary data.</text>
</comment>
<evidence type="ECO:0000259" key="7">
    <source>
        <dbReference type="Pfam" id="PF17188"/>
    </source>
</evidence>
<dbReference type="Gene3D" id="2.50.20.10">
    <property type="entry name" value="Lipoprotein localisation LolA/LolB/LppX"/>
    <property type="match status" value="1"/>
</dbReference>
<dbReference type="GO" id="GO:0032885">
    <property type="term" value="P:regulation of polysaccharide biosynthetic process"/>
    <property type="evidence" value="ECO:0007669"/>
    <property type="project" value="TreeGrafter"/>
</dbReference>
<dbReference type="Pfam" id="PF17188">
    <property type="entry name" value="MucB_RseB_C"/>
    <property type="match status" value="1"/>
</dbReference>
<dbReference type="PANTHER" id="PTHR38782">
    <property type="match status" value="1"/>
</dbReference>
<organism evidence="8 9">
    <name type="scientific">Spartinivicinus marinus</name>
    <dbReference type="NCBI Taxonomy" id="2994442"/>
    <lineage>
        <taxon>Bacteria</taxon>
        <taxon>Pseudomonadati</taxon>
        <taxon>Pseudomonadota</taxon>
        <taxon>Gammaproteobacteria</taxon>
        <taxon>Oceanospirillales</taxon>
        <taxon>Zooshikellaceae</taxon>
        <taxon>Spartinivicinus</taxon>
    </lineage>
</organism>
<comment type="subcellular location">
    <subcellularLocation>
        <location evidence="1">Periplasm</location>
    </subcellularLocation>
</comment>
<evidence type="ECO:0000256" key="5">
    <source>
        <dbReference type="SAM" id="SignalP"/>
    </source>
</evidence>
<evidence type="ECO:0000256" key="1">
    <source>
        <dbReference type="ARBA" id="ARBA00004418"/>
    </source>
</evidence>
<keyword evidence="9" id="KW-1185">Reference proteome</keyword>
<proteinExistence type="inferred from homology"/>
<evidence type="ECO:0000313" key="9">
    <source>
        <dbReference type="Proteomes" id="UP000569732"/>
    </source>
</evidence>
<reference evidence="8 9" key="1">
    <citation type="submission" date="2020-07" db="EMBL/GenBank/DDBJ databases">
        <title>Endozoicomonas sp. nov., isolated from sediment.</title>
        <authorList>
            <person name="Gu T."/>
        </authorList>
    </citation>
    <scope>NUCLEOTIDE SEQUENCE [LARGE SCALE GENOMIC DNA]</scope>
    <source>
        <strain evidence="8 9">SM1973</strain>
    </source>
</reference>
<dbReference type="Pfam" id="PF03888">
    <property type="entry name" value="MucB_RseB"/>
    <property type="match status" value="1"/>
</dbReference>
<accession>A0A853HVJ2</accession>
<keyword evidence="4" id="KW-0574">Periplasm</keyword>
<evidence type="ECO:0000256" key="3">
    <source>
        <dbReference type="ARBA" id="ARBA00022729"/>
    </source>
</evidence>
<name>A0A853HVJ2_9GAMM</name>
<dbReference type="Proteomes" id="UP000569732">
    <property type="component" value="Unassembled WGS sequence"/>
</dbReference>
<feature type="domain" description="MucB/RseB N-terminal" evidence="6">
    <location>
        <begin position="32"/>
        <end position="207"/>
    </location>
</feature>
<dbReference type="GO" id="GO:0030288">
    <property type="term" value="C:outer membrane-bounded periplasmic space"/>
    <property type="evidence" value="ECO:0007669"/>
    <property type="project" value="TreeGrafter"/>
</dbReference>
<dbReference type="CDD" id="cd16327">
    <property type="entry name" value="RseB"/>
    <property type="match status" value="1"/>
</dbReference>
<evidence type="ECO:0000256" key="4">
    <source>
        <dbReference type="ARBA" id="ARBA00022764"/>
    </source>
</evidence>
<feature type="domain" description="MucB/RseB C-terminal" evidence="7">
    <location>
        <begin position="234"/>
        <end position="331"/>
    </location>
</feature>
<feature type="chain" id="PRO_5032698676" evidence="5">
    <location>
        <begin position="28"/>
        <end position="342"/>
    </location>
</feature>
<dbReference type="EMBL" id="JACCKB010000004">
    <property type="protein sequence ID" value="NYZ65273.1"/>
    <property type="molecule type" value="Genomic_DNA"/>
</dbReference>
<feature type="signal peptide" evidence="5">
    <location>
        <begin position="1"/>
        <end position="27"/>
    </location>
</feature>
<dbReference type="PANTHER" id="PTHR38782:SF1">
    <property type="entry name" value="SIGMA-E FACTOR REGULATORY PROTEIN RSEB"/>
    <property type="match status" value="1"/>
</dbReference>
<gene>
    <name evidence="8" type="ORF">H0A36_04575</name>
</gene>
<protein>
    <submittedName>
        <fullName evidence="8">MucB/RseB C-terminal domain-containing protein</fullName>
    </submittedName>
</protein>
<dbReference type="PIRSF" id="PIRSF005427">
    <property type="entry name" value="RseB"/>
    <property type="match status" value="1"/>
</dbReference>
<comment type="similarity">
    <text evidence="2">Belongs to the RseB family.</text>
</comment>
<dbReference type="InterPro" id="IPR005588">
    <property type="entry name" value="MucB_RseB"/>
</dbReference>
<dbReference type="GO" id="GO:0045152">
    <property type="term" value="F:antisigma factor binding"/>
    <property type="evidence" value="ECO:0007669"/>
    <property type="project" value="TreeGrafter"/>
</dbReference>
<dbReference type="InterPro" id="IPR038484">
    <property type="entry name" value="MucB/RseB_C_sf"/>
</dbReference>
<dbReference type="InterPro" id="IPR033434">
    <property type="entry name" value="MucB/RseB_N"/>
</dbReference>